<name>A0A2T3AQ87_AMORE</name>
<dbReference type="GeneID" id="36574136"/>
<protein>
    <submittedName>
        <fullName evidence="3">Uncharacterized protein</fullName>
    </submittedName>
</protein>
<dbReference type="EMBL" id="KZ679019">
    <property type="protein sequence ID" value="PSS07165.1"/>
    <property type="molecule type" value="Genomic_DNA"/>
</dbReference>
<evidence type="ECO:0000256" key="2">
    <source>
        <dbReference type="SAM" id="MobiDB-lite"/>
    </source>
</evidence>
<proteinExistence type="predicted"/>
<evidence type="ECO:0000256" key="1">
    <source>
        <dbReference type="SAM" id="Coils"/>
    </source>
</evidence>
<evidence type="ECO:0000313" key="4">
    <source>
        <dbReference type="Proteomes" id="UP000241818"/>
    </source>
</evidence>
<dbReference type="Proteomes" id="UP000241818">
    <property type="component" value="Unassembled WGS sequence"/>
</dbReference>
<organism evidence="3 4">
    <name type="scientific">Amorphotheca resinae ATCC 22711</name>
    <dbReference type="NCBI Taxonomy" id="857342"/>
    <lineage>
        <taxon>Eukaryota</taxon>
        <taxon>Fungi</taxon>
        <taxon>Dikarya</taxon>
        <taxon>Ascomycota</taxon>
        <taxon>Pezizomycotina</taxon>
        <taxon>Leotiomycetes</taxon>
        <taxon>Helotiales</taxon>
        <taxon>Amorphothecaceae</taxon>
        <taxon>Amorphotheca</taxon>
    </lineage>
</organism>
<accession>A0A2T3AQ87</accession>
<sequence>MLPPIDESVLQSNPKFAALYSTLTNNILNPSGSTRKHPAQKERDAVSEALKSARIQDAKTQLIRSGLKSLDLSPPSTSTSTSTRASAKQAAKQQPPLPSELIELILLLSARLSSPSLPTSSTHLLETTSQWCSLPTHLPTISSLLSSHLHTQALALSRIHAPTTNASFLHRTIPKLVPGTHFLQESIAKKKAALEHRRQALVSNTTTLLSIYHLASALTIQILESSKHGGAARHARAKADLLSAQAAETKLDAGEKKARAEKQVYSEEVRRALANYVRHLRDARERLRERRSAAERALWGYGVGRKEGEGLEKEKVMKEIARVYGELVKEVAEVGRDVERLRSR</sequence>
<reference evidence="3 4" key="1">
    <citation type="journal article" date="2018" name="New Phytol.">
        <title>Comparative genomics and transcriptomics depict ericoid mycorrhizal fungi as versatile saprotrophs and plant mutualists.</title>
        <authorList>
            <person name="Martino E."/>
            <person name="Morin E."/>
            <person name="Grelet G.A."/>
            <person name="Kuo A."/>
            <person name="Kohler A."/>
            <person name="Daghino S."/>
            <person name="Barry K.W."/>
            <person name="Cichocki N."/>
            <person name="Clum A."/>
            <person name="Dockter R.B."/>
            <person name="Hainaut M."/>
            <person name="Kuo R.C."/>
            <person name="LaButti K."/>
            <person name="Lindahl B.D."/>
            <person name="Lindquist E.A."/>
            <person name="Lipzen A."/>
            <person name="Khouja H.R."/>
            <person name="Magnuson J."/>
            <person name="Murat C."/>
            <person name="Ohm R.A."/>
            <person name="Singer S.W."/>
            <person name="Spatafora J.W."/>
            <person name="Wang M."/>
            <person name="Veneault-Fourrey C."/>
            <person name="Henrissat B."/>
            <person name="Grigoriev I.V."/>
            <person name="Martin F.M."/>
            <person name="Perotto S."/>
        </authorList>
    </citation>
    <scope>NUCLEOTIDE SEQUENCE [LARGE SCALE GENOMIC DNA]</scope>
    <source>
        <strain evidence="3 4">ATCC 22711</strain>
    </source>
</reference>
<keyword evidence="1" id="KW-0175">Coiled coil</keyword>
<dbReference type="STRING" id="857342.A0A2T3AQ87"/>
<feature type="region of interest" description="Disordered" evidence="2">
    <location>
        <begin position="66"/>
        <end position="95"/>
    </location>
</feature>
<feature type="compositionally biased region" description="Low complexity" evidence="2">
    <location>
        <begin position="67"/>
        <end position="95"/>
    </location>
</feature>
<dbReference type="OrthoDB" id="66964at2759"/>
<gene>
    <name evidence="3" type="ORF">M430DRAFT_31743</name>
</gene>
<dbReference type="InParanoid" id="A0A2T3AQ87"/>
<feature type="coiled-coil region" evidence="1">
    <location>
        <begin position="266"/>
        <end position="297"/>
    </location>
</feature>
<dbReference type="RefSeq" id="XP_024716821.1">
    <property type="nucleotide sequence ID" value="XM_024866055.1"/>
</dbReference>
<evidence type="ECO:0000313" key="3">
    <source>
        <dbReference type="EMBL" id="PSS07165.1"/>
    </source>
</evidence>
<dbReference type="AlphaFoldDB" id="A0A2T3AQ87"/>
<keyword evidence="4" id="KW-1185">Reference proteome</keyword>